<evidence type="ECO:0000256" key="3">
    <source>
        <dbReference type="ARBA" id="ARBA00023125"/>
    </source>
</evidence>
<dbReference type="EMBL" id="JBHTJZ010000004">
    <property type="protein sequence ID" value="MFD0958121.1"/>
    <property type="molecule type" value="Genomic_DNA"/>
</dbReference>
<dbReference type="InterPro" id="IPR018062">
    <property type="entry name" value="HTH_AraC-typ_CS"/>
</dbReference>
<dbReference type="InterPro" id="IPR037923">
    <property type="entry name" value="HTH-like"/>
</dbReference>
<dbReference type="PANTHER" id="PTHR46796">
    <property type="entry name" value="HTH-TYPE TRANSCRIPTIONAL ACTIVATOR RHAS-RELATED"/>
    <property type="match status" value="1"/>
</dbReference>
<dbReference type="SUPFAM" id="SSF46689">
    <property type="entry name" value="Homeodomain-like"/>
    <property type="match status" value="2"/>
</dbReference>
<dbReference type="InterPro" id="IPR050204">
    <property type="entry name" value="AraC_XylS_family_regulators"/>
</dbReference>
<feature type="domain" description="HTH araC/xylS-type" evidence="6">
    <location>
        <begin position="177"/>
        <end position="275"/>
    </location>
</feature>
<dbReference type="SUPFAM" id="SSF51215">
    <property type="entry name" value="Regulatory protein AraC"/>
    <property type="match status" value="1"/>
</dbReference>
<dbReference type="PANTHER" id="PTHR46796:SF13">
    <property type="entry name" value="HTH-TYPE TRANSCRIPTIONAL ACTIVATOR RHAS"/>
    <property type="match status" value="1"/>
</dbReference>
<keyword evidence="4" id="KW-0010">Activator</keyword>
<dbReference type="Pfam" id="PF02311">
    <property type="entry name" value="AraC_binding"/>
    <property type="match status" value="1"/>
</dbReference>
<accession>A0ABW3HKT3</accession>
<name>A0ABW3HKT3_9BACL</name>
<dbReference type="Proteomes" id="UP001596989">
    <property type="component" value="Unassembled WGS sequence"/>
</dbReference>
<keyword evidence="8" id="KW-1185">Reference proteome</keyword>
<evidence type="ECO:0000259" key="6">
    <source>
        <dbReference type="PROSITE" id="PS01124"/>
    </source>
</evidence>
<evidence type="ECO:0000313" key="8">
    <source>
        <dbReference type="Proteomes" id="UP001596989"/>
    </source>
</evidence>
<gene>
    <name evidence="7" type="ORF">ACFQ2I_01825</name>
</gene>
<proteinExistence type="predicted"/>
<organism evidence="7 8">
    <name type="scientific">Paenibacillus chungangensis</name>
    <dbReference type="NCBI Taxonomy" id="696535"/>
    <lineage>
        <taxon>Bacteria</taxon>
        <taxon>Bacillati</taxon>
        <taxon>Bacillota</taxon>
        <taxon>Bacilli</taxon>
        <taxon>Bacillales</taxon>
        <taxon>Paenibacillaceae</taxon>
        <taxon>Paenibacillus</taxon>
    </lineage>
</organism>
<evidence type="ECO:0000313" key="7">
    <source>
        <dbReference type="EMBL" id="MFD0958121.1"/>
    </source>
</evidence>
<evidence type="ECO:0000256" key="5">
    <source>
        <dbReference type="ARBA" id="ARBA00023163"/>
    </source>
</evidence>
<dbReference type="RefSeq" id="WP_377561765.1">
    <property type="nucleotide sequence ID" value="NZ_JBHTJZ010000004.1"/>
</dbReference>
<keyword evidence="3" id="KW-0238">DNA-binding</keyword>
<dbReference type="InterPro" id="IPR009057">
    <property type="entry name" value="Homeodomain-like_sf"/>
</dbReference>
<sequence>MKRSILDELGDYAELKLNNYGYASHEASWMERKRHPDYDVWMITDGEVILNFAGSEAVAREGDLVFFHPGIAYSARCEQSSCSHLFIHFDFSLGERYNILHEYVSMGVIPKGLVQEEVGMLRQAFQAYRESRPMASLLLRGYFLALIARLLAIPLPDHDEERRNPEEGLSRALSRLQPALRYIEEHVGKPISADLLAEKTDMSPKYFYTFFKANIGFTPQHYITRIRMNRARELLLEGGASVKEIAYKLGYPDPYTFSKQFKRFHNVSPSRFSEHT</sequence>
<dbReference type="InterPro" id="IPR003313">
    <property type="entry name" value="AraC-bd"/>
</dbReference>
<evidence type="ECO:0000256" key="4">
    <source>
        <dbReference type="ARBA" id="ARBA00023159"/>
    </source>
</evidence>
<dbReference type="Gene3D" id="2.60.120.10">
    <property type="entry name" value="Jelly Rolls"/>
    <property type="match status" value="1"/>
</dbReference>
<dbReference type="InterPro" id="IPR014710">
    <property type="entry name" value="RmlC-like_jellyroll"/>
</dbReference>
<dbReference type="PROSITE" id="PS00041">
    <property type="entry name" value="HTH_ARAC_FAMILY_1"/>
    <property type="match status" value="1"/>
</dbReference>
<comment type="caution">
    <text evidence="7">The sequence shown here is derived from an EMBL/GenBank/DDBJ whole genome shotgun (WGS) entry which is preliminary data.</text>
</comment>
<evidence type="ECO:0000256" key="2">
    <source>
        <dbReference type="ARBA" id="ARBA00023015"/>
    </source>
</evidence>
<reference evidence="8" key="1">
    <citation type="journal article" date="2019" name="Int. J. Syst. Evol. Microbiol.">
        <title>The Global Catalogue of Microorganisms (GCM) 10K type strain sequencing project: providing services to taxonomists for standard genome sequencing and annotation.</title>
        <authorList>
            <consortium name="The Broad Institute Genomics Platform"/>
            <consortium name="The Broad Institute Genome Sequencing Center for Infectious Disease"/>
            <person name="Wu L."/>
            <person name="Ma J."/>
        </authorList>
    </citation>
    <scope>NUCLEOTIDE SEQUENCE [LARGE SCALE GENOMIC DNA]</scope>
    <source>
        <strain evidence="8">CCUG 59129</strain>
    </source>
</reference>
<dbReference type="Gene3D" id="1.10.10.60">
    <property type="entry name" value="Homeodomain-like"/>
    <property type="match status" value="2"/>
</dbReference>
<dbReference type="InterPro" id="IPR018060">
    <property type="entry name" value="HTH_AraC"/>
</dbReference>
<dbReference type="PROSITE" id="PS01124">
    <property type="entry name" value="HTH_ARAC_FAMILY_2"/>
    <property type="match status" value="1"/>
</dbReference>
<keyword evidence="1" id="KW-0963">Cytoplasm</keyword>
<keyword evidence="2" id="KW-0805">Transcription regulation</keyword>
<keyword evidence="5" id="KW-0804">Transcription</keyword>
<dbReference type="Pfam" id="PF12833">
    <property type="entry name" value="HTH_18"/>
    <property type="match status" value="1"/>
</dbReference>
<protein>
    <submittedName>
        <fullName evidence="7">Helix-turn-helix domain-containing protein</fullName>
    </submittedName>
</protein>
<dbReference type="SMART" id="SM00342">
    <property type="entry name" value="HTH_ARAC"/>
    <property type="match status" value="1"/>
</dbReference>
<evidence type="ECO:0000256" key="1">
    <source>
        <dbReference type="ARBA" id="ARBA00022490"/>
    </source>
</evidence>